<accession>A0ABQ5EYP2</accession>
<gene>
    <name evidence="1" type="ORF">Tco_0991235</name>
</gene>
<dbReference type="EMBL" id="BQNB010016822">
    <property type="protein sequence ID" value="GJT56181.1"/>
    <property type="molecule type" value="Genomic_DNA"/>
</dbReference>
<sequence>MEENLNSAITRMKDWRDIEENVLILVEFSFLIPDSLYVHLSLIGNFLLLLLLVQALHSKYDIYRILRSRYSRISSHFSCGIAEASCSVAGSEIANGKNFLPWGTSSVCEEGFGALESTSTSRLQMAFMWSVKGGSSGKKGFGLSGLSRVTSSSLGVISGDEVFCDDDSAILSGEGFQETSRELNVRTARVWWVGSCGGDAGNDSEAFGKTVSRTKSGLLELVPHVRPLSKNWHGH</sequence>
<dbReference type="Proteomes" id="UP001151760">
    <property type="component" value="Unassembled WGS sequence"/>
</dbReference>
<reference evidence="1" key="1">
    <citation type="journal article" date="2022" name="Int. J. Mol. Sci.">
        <title>Draft Genome of Tanacetum Coccineum: Genomic Comparison of Closely Related Tanacetum-Family Plants.</title>
        <authorList>
            <person name="Yamashiro T."/>
            <person name="Shiraishi A."/>
            <person name="Nakayama K."/>
            <person name="Satake H."/>
        </authorList>
    </citation>
    <scope>NUCLEOTIDE SEQUENCE</scope>
</reference>
<name>A0ABQ5EYP2_9ASTR</name>
<organism evidence="1 2">
    <name type="scientific">Tanacetum coccineum</name>
    <dbReference type="NCBI Taxonomy" id="301880"/>
    <lineage>
        <taxon>Eukaryota</taxon>
        <taxon>Viridiplantae</taxon>
        <taxon>Streptophyta</taxon>
        <taxon>Embryophyta</taxon>
        <taxon>Tracheophyta</taxon>
        <taxon>Spermatophyta</taxon>
        <taxon>Magnoliopsida</taxon>
        <taxon>eudicotyledons</taxon>
        <taxon>Gunneridae</taxon>
        <taxon>Pentapetalae</taxon>
        <taxon>asterids</taxon>
        <taxon>campanulids</taxon>
        <taxon>Asterales</taxon>
        <taxon>Asteraceae</taxon>
        <taxon>Asteroideae</taxon>
        <taxon>Anthemideae</taxon>
        <taxon>Anthemidinae</taxon>
        <taxon>Tanacetum</taxon>
    </lineage>
</organism>
<protein>
    <submittedName>
        <fullName evidence="1">Uncharacterized protein</fullName>
    </submittedName>
</protein>
<evidence type="ECO:0000313" key="1">
    <source>
        <dbReference type="EMBL" id="GJT56181.1"/>
    </source>
</evidence>
<comment type="caution">
    <text evidence="1">The sequence shown here is derived from an EMBL/GenBank/DDBJ whole genome shotgun (WGS) entry which is preliminary data.</text>
</comment>
<keyword evidence="2" id="KW-1185">Reference proteome</keyword>
<proteinExistence type="predicted"/>
<reference evidence="1" key="2">
    <citation type="submission" date="2022-01" db="EMBL/GenBank/DDBJ databases">
        <authorList>
            <person name="Yamashiro T."/>
            <person name="Shiraishi A."/>
            <person name="Satake H."/>
            <person name="Nakayama K."/>
        </authorList>
    </citation>
    <scope>NUCLEOTIDE SEQUENCE</scope>
</reference>
<evidence type="ECO:0000313" key="2">
    <source>
        <dbReference type="Proteomes" id="UP001151760"/>
    </source>
</evidence>